<accession>D7LLW7</accession>
<dbReference type="EMBL" id="GL348717">
    <property type="protein sequence ID" value="EFH53280.1"/>
    <property type="molecule type" value="Genomic_DNA"/>
</dbReference>
<gene>
    <name evidence="2" type="ORF">ARALYDRAFT_664531</name>
</gene>
<protein>
    <submittedName>
        <fullName evidence="2">Predicted protein</fullName>
    </submittedName>
</protein>
<name>D7LLW7_ARALL</name>
<evidence type="ECO:0000256" key="1">
    <source>
        <dbReference type="SAM" id="MobiDB-lite"/>
    </source>
</evidence>
<feature type="region of interest" description="Disordered" evidence="1">
    <location>
        <begin position="1"/>
        <end position="20"/>
    </location>
</feature>
<proteinExistence type="predicted"/>
<evidence type="ECO:0000313" key="3">
    <source>
        <dbReference type="Proteomes" id="UP000008694"/>
    </source>
</evidence>
<dbReference type="Proteomes" id="UP000008694">
    <property type="component" value="Unassembled WGS sequence"/>
</dbReference>
<reference evidence="3" key="1">
    <citation type="journal article" date="2011" name="Nat. Genet.">
        <title>The Arabidopsis lyrata genome sequence and the basis of rapid genome size change.</title>
        <authorList>
            <person name="Hu T.T."/>
            <person name="Pattyn P."/>
            <person name="Bakker E.G."/>
            <person name="Cao J."/>
            <person name="Cheng J.-F."/>
            <person name="Clark R.M."/>
            <person name="Fahlgren N."/>
            <person name="Fawcett J.A."/>
            <person name="Grimwood J."/>
            <person name="Gundlach H."/>
            <person name="Haberer G."/>
            <person name="Hollister J.D."/>
            <person name="Ossowski S."/>
            <person name="Ottilar R.P."/>
            <person name="Salamov A.A."/>
            <person name="Schneeberger K."/>
            <person name="Spannagl M."/>
            <person name="Wang X."/>
            <person name="Yang L."/>
            <person name="Nasrallah M.E."/>
            <person name="Bergelson J."/>
            <person name="Carrington J.C."/>
            <person name="Gaut B.S."/>
            <person name="Schmutz J."/>
            <person name="Mayer K.F.X."/>
            <person name="Van de Peer Y."/>
            <person name="Grigoriev I.V."/>
            <person name="Nordborg M."/>
            <person name="Weigel D."/>
            <person name="Guo Y.-L."/>
        </authorList>
    </citation>
    <scope>NUCLEOTIDE SEQUENCE [LARGE SCALE GENOMIC DNA]</scope>
    <source>
        <strain evidence="3">cv. MN47</strain>
    </source>
</reference>
<dbReference type="Gramene" id="Al_scaffold_0005_566">
    <property type="protein sequence ID" value="Al_scaffold_0005_566"/>
    <property type="gene ID" value="Al_scaffold_0005_566"/>
</dbReference>
<dbReference type="AlphaFoldDB" id="D7LLW7"/>
<keyword evidence="3" id="KW-1185">Reference proteome</keyword>
<dbReference type="HOGENOM" id="CLU_1857996_0_0_1"/>
<sequence length="138" mass="15669">MSTLHKASFTRWDEDPDLGSVNRQLEAQTKLDDNRLTDTDQHLSIQKTVQIVVEHNRRCKNMQDQINRGKKKKNRRNTVLRENGSLNSMQAAGVALKSIGTFLESEGPPLSFTYESRKSCTVKNNFLISDRFVGSNSV</sequence>
<organism evidence="3">
    <name type="scientific">Arabidopsis lyrata subsp. lyrata</name>
    <name type="common">Lyre-leaved rock-cress</name>
    <dbReference type="NCBI Taxonomy" id="81972"/>
    <lineage>
        <taxon>Eukaryota</taxon>
        <taxon>Viridiplantae</taxon>
        <taxon>Streptophyta</taxon>
        <taxon>Embryophyta</taxon>
        <taxon>Tracheophyta</taxon>
        <taxon>Spermatophyta</taxon>
        <taxon>Magnoliopsida</taxon>
        <taxon>eudicotyledons</taxon>
        <taxon>Gunneridae</taxon>
        <taxon>Pentapetalae</taxon>
        <taxon>rosids</taxon>
        <taxon>malvids</taxon>
        <taxon>Brassicales</taxon>
        <taxon>Brassicaceae</taxon>
        <taxon>Camelineae</taxon>
        <taxon>Arabidopsis</taxon>
    </lineage>
</organism>
<evidence type="ECO:0000313" key="2">
    <source>
        <dbReference type="EMBL" id="EFH53280.1"/>
    </source>
</evidence>